<sequence length="33" mass="3687">MKILQIQLLISLILQASSIVGWARGYRVLSAIM</sequence>
<gene>
    <name evidence="1" type="ordered locus">BCAN_B0351</name>
</gene>
<evidence type="ECO:0000313" key="2">
    <source>
        <dbReference type="Proteomes" id="UP000001385"/>
    </source>
</evidence>
<proteinExistence type="predicted"/>
<dbReference type="AlphaFoldDB" id="A9ME97"/>
<evidence type="ECO:0000313" key="1">
    <source>
        <dbReference type="EMBL" id="ABX63535.1"/>
    </source>
</evidence>
<protein>
    <submittedName>
        <fullName evidence="1">Uncharacterized protein</fullName>
    </submittedName>
</protein>
<dbReference type="Proteomes" id="UP000001385">
    <property type="component" value="Chromosome II"/>
</dbReference>
<dbReference type="KEGG" id="bcs:BCAN_B0351"/>
<name>A9ME97_BRUC2</name>
<reference evidence="1 2" key="1">
    <citation type="submission" date="2007-10" db="EMBL/GenBank/DDBJ databases">
        <title>Brucella canis ATCC 23365 whole genome shotgun sequencing project.</title>
        <authorList>
            <person name="Setubal J.C."/>
            <person name="Bowns C."/>
            <person name="Boyle S."/>
            <person name="Crasta O.R."/>
            <person name="Czar M.J."/>
            <person name="Dharmanolla C."/>
            <person name="Gillespie J.J."/>
            <person name="Kenyon R.W."/>
            <person name="Lu J."/>
            <person name="Mane S."/>
            <person name="Mohapatra S."/>
            <person name="Nagrani S."/>
            <person name="Purkayastha A."/>
            <person name="Rajasimha H.K."/>
            <person name="Shallom J.M."/>
            <person name="Shallom S."/>
            <person name="Shukla M."/>
            <person name="Snyder E.E."/>
            <person name="Sobral B.W."/>
            <person name="Wattam A.R."/>
            <person name="Will R."/>
            <person name="Williams K."/>
            <person name="Yoo H."/>
            <person name="Bruce D."/>
            <person name="Detter C."/>
            <person name="Munk C."/>
            <person name="Brettin T.S."/>
        </authorList>
    </citation>
    <scope>NUCLEOTIDE SEQUENCE [LARGE SCALE GENOMIC DNA]</scope>
    <source>
        <strain evidence="2">ATCC 23365 / NCTC 10854 / RM-666</strain>
    </source>
</reference>
<dbReference type="HOGENOM" id="CLU_3380896_0_0_5"/>
<accession>A9ME97</accession>
<keyword evidence="2" id="KW-1185">Reference proteome</keyword>
<organism evidence="1 2">
    <name type="scientific">Brucella canis (strain ATCC 23365 / NCTC 10854 / RM-666)</name>
    <dbReference type="NCBI Taxonomy" id="483179"/>
    <lineage>
        <taxon>Bacteria</taxon>
        <taxon>Pseudomonadati</taxon>
        <taxon>Pseudomonadota</taxon>
        <taxon>Alphaproteobacteria</taxon>
        <taxon>Hyphomicrobiales</taxon>
        <taxon>Brucellaceae</taxon>
        <taxon>Brucella/Ochrobactrum group</taxon>
        <taxon>Brucella</taxon>
    </lineage>
</organism>
<dbReference type="EMBL" id="CP000873">
    <property type="protein sequence ID" value="ABX63535.1"/>
    <property type="molecule type" value="Genomic_DNA"/>
</dbReference>